<proteinExistence type="predicted"/>
<comment type="caution">
    <text evidence="1">The sequence shown here is derived from an EMBL/GenBank/DDBJ whole genome shotgun (WGS) entry which is preliminary data.</text>
</comment>
<dbReference type="AlphaFoldDB" id="A0AAD6LEA5"/>
<reference evidence="1" key="1">
    <citation type="journal article" date="2023" name="Mol. Ecol. Resour.">
        <title>Chromosome-level genome assembly of a triploid poplar Populus alba 'Berolinensis'.</title>
        <authorList>
            <person name="Chen S."/>
            <person name="Yu Y."/>
            <person name="Wang X."/>
            <person name="Wang S."/>
            <person name="Zhang T."/>
            <person name="Zhou Y."/>
            <person name="He R."/>
            <person name="Meng N."/>
            <person name="Wang Y."/>
            <person name="Liu W."/>
            <person name="Liu Z."/>
            <person name="Liu J."/>
            <person name="Guo Q."/>
            <person name="Huang H."/>
            <person name="Sederoff R.R."/>
            <person name="Wang G."/>
            <person name="Qu G."/>
            <person name="Chen S."/>
        </authorList>
    </citation>
    <scope>NUCLEOTIDE SEQUENCE</scope>
    <source>
        <strain evidence="1">SC-2020</strain>
    </source>
</reference>
<evidence type="ECO:0000313" key="2">
    <source>
        <dbReference type="Proteomes" id="UP001164929"/>
    </source>
</evidence>
<sequence>MKVMLIEASFFLWIKEQIPKIWRRHPKEKNKRESAKGNV</sequence>
<organism evidence="1 2">
    <name type="scientific">Populus alba x Populus x berolinensis</name>
    <dbReference type="NCBI Taxonomy" id="444605"/>
    <lineage>
        <taxon>Eukaryota</taxon>
        <taxon>Viridiplantae</taxon>
        <taxon>Streptophyta</taxon>
        <taxon>Embryophyta</taxon>
        <taxon>Tracheophyta</taxon>
        <taxon>Spermatophyta</taxon>
        <taxon>Magnoliopsida</taxon>
        <taxon>eudicotyledons</taxon>
        <taxon>Gunneridae</taxon>
        <taxon>Pentapetalae</taxon>
        <taxon>rosids</taxon>
        <taxon>fabids</taxon>
        <taxon>Malpighiales</taxon>
        <taxon>Salicaceae</taxon>
        <taxon>Saliceae</taxon>
        <taxon>Populus</taxon>
    </lineage>
</organism>
<dbReference type="EMBL" id="JAQIZT010000017">
    <property type="protein sequence ID" value="KAJ6959132.1"/>
    <property type="molecule type" value="Genomic_DNA"/>
</dbReference>
<protein>
    <submittedName>
        <fullName evidence="1">Uncharacterized protein</fullName>
    </submittedName>
</protein>
<gene>
    <name evidence="1" type="ORF">NC653_037433</name>
</gene>
<name>A0AAD6LEA5_9ROSI</name>
<evidence type="ECO:0000313" key="1">
    <source>
        <dbReference type="EMBL" id="KAJ6959132.1"/>
    </source>
</evidence>
<accession>A0AAD6LEA5</accession>
<dbReference type="Proteomes" id="UP001164929">
    <property type="component" value="Chromosome 17"/>
</dbReference>
<keyword evidence="2" id="KW-1185">Reference proteome</keyword>